<keyword evidence="3" id="KW-1185">Reference proteome</keyword>
<dbReference type="SUPFAM" id="SSF48452">
    <property type="entry name" value="TPR-like"/>
    <property type="match status" value="1"/>
</dbReference>
<dbReference type="RefSeq" id="WP_015362173.1">
    <property type="nucleotide sequence ID" value="NZ_QKZR01000001.1"/>
</dbReference>
<reference evidence="2 3" key="1">
    <citation type="submission" date="2018-06" db="EMBL/GenBank/DDBJ databases">
        <title>Genomic Encyclopedia of Archaeal and Bacterial Type Strains, Phase II (KMG-II): from individual species to whole genera.</title>
        <authorList>
            <person name="Goeker M."/>
        </authorList>
    </citation>
    <scope>NUCLEOTIDE SEQUENCE [LARGE SCALE GENOMIC DNA]</scope>
    <source>
        <strain evidence="2 3">DSM 17205</strain>
    </source>
</reference>
<keyword evidence="1" id="KW-1133">Transmembrane helix</keyword>
<evidence type="ECO:0000313" key="2">
    <source>
        <dbReference type="EMBL" id="PZX44325.1"/>
    </source>
</evidence>
<comment type="caution">
    <text evidence="2">The sequence shown here is derived from an EMBL/GenBank/DDBJ whole genome shotgun (WGS) entry which is preliminary data.</text>
</comment>
<sequence length="239" mass="28400">MNTEKLIQDYISGKISDEDQLKVEHLLKTDADFKEAFETHQDIQIAFQISEKDTLKKKFQEIEIDINKPSKFRLLRSNAVYLIIAASVFIIIFLNIFDQKSGNALYEENFSTLSNTYQPIVRSNATNENMAAFSAYENANYQLAQQEFELLLNRKKDPNIRFYYGLTFLNQAEYELALDQFKELEHINHDYKAEEYWYTALIYLKKEDFENAQKYLEKIDEIKSTFNLKQRKKLLEEFK</sequence>
<gene>
    <name evidence="2" type="ORF">LX97_01336</name>
</gene>
<evidence type="ECO:0000313" key="3">
    <source>
        <dbReference type="Proteomes" id="UP000248584"/>
    </source>
</evidence>
<proteinExistence type="predicted"/>
<dbReference type="EMBL" id="QKZR01000001">
    <property type="protein sequence ID" value="PZX44325.1"/>
    <property type="molecule type" value="Genomic_DNA"/>
</dbReference>
<accession>A0ABX5Q2M7</accession>
<feature type="transmembrane region" description="Helical" evidence="1">
    <location>
        <begin position="78"/>
        <end position="97"/>
    </location>
</feature>
<evidence type="ECO:0008006" key="4">
    <source>
        <dbReference type="Google" id="ProtNLM"/>
    </source>
</evidence>
<dbReference type="Gene3D" id="1.25.40.10">
    <property type="entry name" value="Tetratricopeptide repeat domain"/>
    <property type="match status" value="1"/>
</dbReference>
<dbReference type="InterPro" id="IPR011990">
    <property type="entry name" value="TPR-like_helical_dom_sf"/>
</dbReference>
<organism evidence="2 3">
    <name type="scientific">Nonlabens dokdonensis</name>
    <dbReference type="NCBI Taxonomy" id="328515"/>
    <lineage>
        <taxon>Bacteria</taxon>
        <taxon>Pseudomonadati</taxon>
        <taxon>Bacteroidota</taxon>
        <taxon>Flavobacteriia</taxon>
        <taxon>Flavobacteriales</taxon>
        <taxon>Flavobacteriaceae</taxon>
        <taxon>Nonlabens</taxon>
    </lineage>
</organism>
<name>A0ABX5Q2M7_9FLAO</name>
<protein>
    <recommendedName>
        <fullName evidence="4">Tetratricopeptide repeat protein</fullName>
    </recommendedName>
</protein>
<keyword evidence="1" id="KW-0472">Membrane</keyword>
<keyword evidence="1" id="KW-0812">Transmembrane</keyword>
<evidence type="ECO:0000256" key="1">
    <source>
        <dbReference type="SAM" id="Phobius"/>
    </source>
</evidence>
<dbReference type="Proteomes" id="UP000248584">
    <property type="component" value="Unassembled WGS sequence"/>
</dbReference>